<proteinExistence type="predicted"/>
<reference evidence="3 4" key="1">
    <citation type="submission" date="2020-08" db="EMBL/GenBank/DDBJ databases">
        <title>Description of Clavibacter zhangzhiyonge sp. nov., a phytopathogenic actinobacterium isolated from barley seeds, causing leaf brown spot and decline.</title>
        <authorList>
            <person name="Tian Q."/>
            <person name="Chuan J."/>
            <person name="Zhao W."/>
            <person name="Li X."/>
        </authorList>
    </citation>
    <scope>NUCLEOTIDE SEQUENCE [LARGE SCALE GENOMIC DNA]</scope>
    <source>
        <strain evidence="3 4">DM1</strain>
    </source>
</reference>
<keyword evidence="3" id="KW-0808">Transferase</keyword>
<dbReference type="Proteomes" id="UP000516660">
    <property type="component" value="Chromosome"/>
</dbReference>
<evidence type="ECO:0000313" key="3">
    <source>
        <dbReference type="EMBL" id="QOD44218.1"/>
    </source>
</evidence>
<dbReference type="SUPFAM" id="SSF53448">
    <property type="entry name" value="Nucleotide-diphospho-sugar transferases"/>
    <property type="match status" value="1"/>
</dbReference>
<evidence type="ECO:0000313" key="4">
    <source>
        <dbReference type="Proteomes" id="UP000516660"/>
    </source>
</evidence>
<dbReference type="InterPro" id="IPR001173">
    <property type="entry name" value="Glyco_trans_2-like"/>
</dbReference>
<dbReference type="PANTHER" id="PTHR43685">
    <property type="entry name" value="GLYCOSYLTRANSFERASE"/>
    <property type="match status" value="1"/>
</dbReference>
<dbReference type="InterPro" id="IPR050834">
    <property type="entry name" value="Glycosyltransf_2"/>
</dbReference>
<organism evidence="3 4">
    <name type="scientific">Clavibacter zhangzhiyongii</name>
    <dbReference type="NCBI Taxonomy" id="2768071"/>
    <lineage>
        <taxon>Bacteria</taxon>
        <taxon>Bacillati</taxon>
        <taxon>Actinomycetota</taxon>
        <taxon>Actinomycetes</taxon>
        <taxon>Micrococcales</taxon>
        <taxon>Microbacteriaceae</taxon>
        <taxon>Clavibacter</taxon>
    </lineage>
</organism>
<dbReference type="CDD" id="cd00761">
    <property type="entry name" value="Glyco_tranf_GTA_type"/>
    <property type="match status" value="1"/>
</dbReference>
<keyword evidence="1" id="KW-1133">Transmembrane helix</keyword>
<dbReference type="KEGG" id="czh:H9X71_02365"/>
<keyword evidence="4" id="KW-1185">Reference proteome</keyword>
<dbReference type="Pfam" id="PF00535">
    <property type="entry name" value="Glycos_transf_2"/>
    <property type="match status" value="1"/>
</dbReference>
<dbReference type="RefSeq" id="WP_191148149.1">
    <property type="nucleotide sequence ID" value="NZ_CP061274.1"/>
</dbReference>
<keyword evidence="1" id="KW-0472">Membrane</keyword>
<evidence type="ECO:0000259" key="2">
    <source>
        <dbReference type="Pfam" id="PF00535"/>
    </source>
</evidence>
<keyword evidence="1" id="KW-0812">Transmembrane</keyword>
<dbReference type="PANTHER" id="PTHR43685:SF2">
    <property type="entry name" value="GLYCOSYLTRANSFERASE 2-LIKE DOMAIN-CONTAINING PROTEIN"/>
    <property type="match status" value="1"/>
</dbReference>
<feature type="transmembrane region" description="Helical" evidence="1">
    <location>
        <begin position="419"/>
        <end position="440"/>
    </location>
</feature>
<dbReference type="AlphaFoldDB" id="A0A7L7Z3B5"/>
<feature type="transmembrane region" description="Helical" evidence="1">
    <location>
        <begin position="279"/>
        <end position="302"/>
    </location>
</feature>
<dbReference type="Gene3D" id="3.90.550.10">
    <property type="entry name" value="Spore Coat Polysaccharide Biosynthesis Protein SpsA, Chain A"/>
    <property type="match status" value="1"/>
</dbReference>
<dbReference type="GO" id="GO:0016740">
    <property type="term" value="F:transferase activity"/>
    <property type="evidence" value="ECO:0007669"/>
    <property type="project" value="UniProtKB-KW"/>
</dbReference>
<accession>A0A7L7Z3B5</accession>
<protein>
    <submittedName>
        <fullName evidence="3">Glycosyltransferase family 2 protein</fullName>
    </submittedName>
</protein>
<name>A0A7L7Z3B5_9MICO</name>
<feature type="transmembrane region" description="Helical" evidence="1">
    <location>
        <begin position="385"/>
        <end position="407"/>
    </location>
</feature>
<feature type="domain" description="Glycosyltransferase 2-like" evidence="2">
    <location>
        <begin position="19"/>
        <end position="149"/>
    </location>
</feature>
<evidence type="ECO:0000256" key="1">
    <source>
        <dbReference type="SAM" id="Phobius"/>
    </source>
</evidence>
<dbReference type="EMBL" id="CP061274">
    <property type="protein sequence ID" value="QOD44218.1"/>
    <property type="molecule type" value="Genomic_DNA"/>
</dbReference>
<gene>
    <name evidence="3" type="ORF">H9X71_02365</name>
</gene>
<sequence>MDSSSTPALREHDPGAPVSAVIVTGDAGSTIARALASLVGQTRPPERVFVVVAGSRDDTFAAARTFNGRHEHAPGGAGPASTTVTVIDRGPGEASLRSAYDFAFRLVGDAGRVLLVRPDAELEPRVLELLADALDRDPAAASVSARLDPRPSGSRGPLAAGLRLLQRHWAMGAVETGIDLGLTGPVPLAPATLVRLAAPDSRAPGGQAPADGILTALLAGEDRSALVPGARAGVDTAVTWGVLRERRDRWGSYVGRMTRGSAPADAADRRRARLAALRIGVGPVLRFVSYALAALYLAAAGIQGAWEPAWWWAVPVLVRLPLQIRTLRRIRERTAADVLFGATHLPLEAGEAAYGVSRIRDGLHRLFPSGRRGPARRATVPPLSVVDAGAAAVLSAIVAGVLALAVVGGPAAEALTSAIGWAACLVTVVDLVTALLRLLVARGGPFARPAATAAASGGANGGSAA</sequence>
<dbReference type="InterPro" id="IPR029044">
    <property type="entry name" value="Nucleotide-diphossugar_trans"/>
</dbReference>